<dbReference type="Pfam" id="PF21158">
    <property type="entry name" value="flgK_1st_1"/>
    <property type="match status" value="1"/>
</dbReference>
<reference evidence="10 11" key="1">
    <citation type="submission" date="2023-07" db="EMBL/GenBank/DDBJ databases">
        <title>Sorghum-associated microbial communities from plants grown in Nebraska, USA.</title>
        <authorList>
            <person name="Schachtman D."/>
        </authorList>
    </citation>
    <scope>NUCLEOTIDE SEQUENCE [LARGE SCALE GENOMIC DNA]</scope>
    <source>
        <strain evidence="10 11">DS1607</strain>
    </source>
</reference>
<feature type="domain" description="Flagellar basal-body/hook protein C-terminal" evidence="7">
    <location>
        <begin position="619"/>
        <end position="656"/>
    </location>
</feature>
<dbReference type="EMBL" id="JAUSRO010000017">
    <property type="protein sequence ID" value="MDP9902286.1"/>
    <property type="molecule type" value="Genomic_DNA"/>
</dbReference>
<accession>A0ABT9SD49</accession>
<dbReference type="InterPro" id="IPR053927">
    <property type="entry name" value="FlgK_helical"/>
</dbReference>
<feature type="domain" description="Flagellar hook-associated protein FlgK helical" evidence="9">
    <location>
        <begin position="93"/>
        <end position="328"/>
    </location>
</feature>
<feature type="domain" description="Flagellar hook-associated protein 1 D2-like" evidence="8">
    <location>
        <begin position="337"/>
        <end position="425"/>
    </location>
</feature>
<sequence>MSGSMFSTGLSGLNIARTALLVTSHNTANVNTEGYSRQTAIIKTSDALGTTSGFIGTGAQVTTVARSYDKFLTTQLSAAQSATEALSTYGSQISQVDTMLMDTNAGLPTLLQGFFTGVQAVANAPADTAARQQLISAASTLSNKFRSTDKYLSDLNEAINQQIDSSATQINGYAKQIATLNKQIGQLSAVAGGQPPNDLLDQRDQLVNSLSKLVNVKVLEQDNGQYNVFIGSGQSLVLGTHSSEVSSVNSAADPTRKAIALVDFAGKTNEVRDGVISGGSLGGLMSFREQTLTPAQNAIGRLAMTLSDTVNAQQKLGIDLSGALGKDLLTTATPGVFSNARNSGDLTLSASVSNVSALTTSDYSVAVGQKMVSGVPTLTYSVTRLSDQKAVGSFVGTDFPVTFDGVTVAQASGTAKPGDSFLVQPTRTGARDLDVLVNDPAKVAAAAAVATSNTPTNQGNGVIGAALVDAAYPGSPLTAPIKLTFDAASQSFTASPALPAFTVTPTDGSSASYAAGAAIPYTAGATISFGGVSIKPTGKPATGDTFTIASNAGAVTDGTNMLLLGKLQTTNTIGNGTSTFNTAYSQLVSEVGSRSLEVQIAETTQTSVKSQIQASQQSISGVNQDEETANLLMYQQMYQANAKVIQAASDMFNAILGIRT</sequence>
<dbReference type="Pfam" id="PF22638">
    <property type="entry name" value="FlgK_D1"/>
    <property type="match status" value="1"/>
</dbReference>
<evidence type="ECO:0000256" key="2">
    <source>
        <dbReference type="ARBA" id="ARBA00004613"/>
    </source>
</evidence>
<evidence type="ECO:0000256" key="1">
    <source>
        <dbReference type="ARBA" id="ARBA00004365"/>
    </source>
</evidence>
<gene>
    <name evidence="10" type="ORF">J2W36_004563</name>
</gene>
<evidence type="ECO:0000256" key="5">
    <source>
        <dbReference type="ARBA" id="ARBA00022525"/>
    </source>
</evidence>
<keyword evidence="10" id="KW-0282">Flagellum</keyword>
<dbReference type="InterPro" id="IPR010930">
    <property type="entry name" value="Flg_bb/hook_C_dom"/>
</dbReference>
<dbReference type="SUPFAM" id="SSF64518">
    <property type="entry name" value="Phase 1 flagellin"/>
    <property type="match status" value="2"/>
</dbReference>
<dbReference type="InterPro" id="IPR002371">
    <property type="entry name" value="FlgK"/>
</dbReference>
<evidence type="ECO:0000259" key="9">
    <source>
        <dbReference type="Pfam" id="PF22638"/>
    </source>
</evidence>
<dbReference type="Pfam" id="PF06429">
    <property type="entry name" value="Flg_bbr_C"/>
    <property type="match status" value="1"/>
</dbReference>
<dbReference type="InterPro" id="IPR049119">
    <property type="entry name" value="FlgK_D2-like"/>
</dbReference>
<comment type="subcellular location">
    <subcellularLocation>
        <location evidence="1">Bacterial flagellum</location>
    </subcellularLocation>
    <subcellularLocation>
        <location evidence="2">Secreted</location>
    </subcellularLocation>
</comment>
<keyword evidence="6" id="KW-0975">Bacterial flagellum</keyword>
<keyword evidence="11" id="KW-1185">Reference proteome</keyword>
<proteinExistence type="inferred from homology"/>
<keyword evidence="10" id="KW-0969">Cilium</keyword>
<dbReference type="NCBIfam" id="TIGR02492">
    <property type="entry name" value="flgK_ends"/>
    <property type="match status" value="1"/>
</dbReference>
<evidence type="ECO:0000313" key="10">
    <source>
        <dbReference type="EMBL" id="MDP9902286.1"/>
    </source>
</evidence>
<dbReference type="PANTHER" id="PTHR30033">
    <property type="entry name" value="FLAGELLAR HOOK-ASSOCIATED PROTEIN 1"/>
    <property type="match status" value="1"/>
</dbReference>
<evidence type="ECO:0000259" key="8">
    <source>
        <dbReference type="Pfam" id="PF21158"/>
    </source>
</evidence>
<protein>
    <recommendedName>
        <fullName evidence="4">Flagellar hook-associated protein 1</fullName>
    </recommendedName>
</protein>
<keyword evidence="5" id="KW-0964">Secreted</keyword>
<dbReference type="PANTHER" id="PTHR30033:SF1">
    <property type="entry name" value="FLAGELLAR HOOK-ASSOCIATED PROTEIN 1"/>
    <property type="match status" value="1"/>
</dbReference>
<organism evidence="10 11">
    <name type="scientific">Variovorax ginsengisoli</name>
    <dbReference type="NCBI Taxonomy" id="363844"/>
    <lineage>
        <taxon>Bacteria</taxon>
        <taxon>Pseudomonadati</taxon>
        <taxon>Pseudomonadota</taxon>
        <taxon>Betaproteobacteria</taxon>
        <taxon>Burkholderiales</taxon>
        <taxon>Comamonadaceae</taxon>
        <taxon>Variovorax</taxon>
    </lineage>
</organism>
<evidence type="ECO:0000313" key="11">
    <source>
        <dbReference type="Proteomes" id="UP001226867"/>
    </source>
</evidence>
<dbReference type="Proteomes" id="UP001226867">
    <property type="component" value="Unassembled WGS sequence"/>
</dbReference>
<comment type="similarity">
    <text evidence="3">Belongs to the flagella basal body rod proteins family.</text>
</comment>
<evidence type="ECO:0000256" key="4">
    <source>
        <dbReference type="ARBA" id="ARBA00016244"/>
    </source>
</evidence>
<name>A0ABT9SD49_9BURK</name>
<evidence type="ECO:0000256" key="3">
    <source>
        <dbReference type="ARBA" id="ARBA00009677"/>
    </source>
</evidence>
<keyword evidence="10" id="KW-0966">Cell projection</keyword>
<evidence type="ECO:0000256" key="6">
    <source>
        <dbReference type="ARBA" id="ARBA00023143"/>
    </source>
</evidence>
<comment type="caution">
    <text evidence="10">The sequence shown here is derived from an EMBL/GenBank/DDBJ whole genome shotgun (WGS) entry which is preliminary data.</text>
</comment>
<dbReference type="PRINTS" id="PR01005">
    <property type="entry name" value="FLGHOOKAP1"/>
</dbReference>
<evidence type="ECO:0000259" key="7">
    <source>
        <dbReference type="Pfam" id="PF06429"/>
    </source>
</evidence>